<keyword evidence="2" id="KW-1185">Reference proteome</keyword>
<dbReference type="Proteomes" id="UP001054945">
    <property type="component" value="Unassembled WGS sequence"/>
</dbReference>
<organism evidence="1 2">
    <name type="scientific">Caerostris extrusa</name>
    <name type="common">Bark spider</name>
    <name type="synonym">Caerostris bankana</name>
    <dbReference type="NCBI Taxonomy" id="172846"/>
    <lineage>
        <taxon>Eukaryota</taxon>
        <taxon>Metazoa</taxon>
        <taxon>Ecdysozoa</taxon>
        <taxon>Arthropoda</taxon>
        <taxon>Chelicerata</taxon>
        <taxon>Arachnida</taxon>
        <taxon>Araneae</taxon>
        <taxon>Araneomorphae</taxon>
        <taxon>Entelegynae</taxon>
        <taxon>Araneoidea</taxon>
        <taxon>Araneidae</taxon>
        <taxon>Caerostris</taxon>
    </lineage>
</organism>
<dbReference type="EMBL" id="BPLR01017097">
    <property type="protein sequence ID" value="GIY88733.1"/>
    <property type="molecule type" value="Genomic_DNA"/>
</dbReference>
<accession>A0AAV4X2G6</accession>
<dbReference type="AlphaFoldDB" id="A0AAV4X2G6"/>
<gene>
    <name evidence="1" type="ORF">CEXT_804911</name>
</gene>
<evidence type="ECO:0000313" key="1">
    <source>
        <dbReference type="EMBL" id="GIY88733.1"/>
    </source>
</evidence>
<sequence length="70" mass="8460">MFRKKRSSSPTNWPLIKQTIHSFTYPCSVDNSQRVMKRKNHEDMRFESMCYPEKEEEKMDTRTDIAKQNS</sequence>
<reference evidence="1 2" key="1">
    <citation type="submission" date="2021-06" db="EMBL/GenBank/DDBJ databases">
        <title>Caerostris extrusa draft genome.</title>
        <authorList>
            <person name="Kono N."/>
            <person name="Arakawa K."/>
        </authorList>
    </citation>
    <scope>NUCLEOTIDE SEQUENCE [LARGE SCALE GENOMIC DNA]</scope>
</reference>
<protein>
    <submittedName>
        <fullName evidence="1">Uncharacterized protein</fullName>
    </submittedName>
</protein>
<evidence type="ECO:0000313" key="2">
    <source>
        <dbReference type="Proteomes" id="UP001054945"/>
    </source>
</evidence>
<comment type="caution">
    <text evidence="1">The sequence shown here is derived from an EMBL/GenBank/DDBJ whole genome shotgun (WGS) entry which is preliminary data.</text>
</comment>
<proteinExistence type="predicted"/>
<name>A0AAV4X2G6_CAEEX</name>